<gene>
    <name evidence="1" type="ordered locus">Os12g0228650</name>
    <name evidence="1" type="ORF">OSNPB_120228650</name>
</gene>
<organism evidence="1 2">
    <name type="scientific">Oryza sativa subsp. japonica</name>
    <name type="common">Rice</name>
    <dbReference type="NCBI Taxonomy" id="39947"/>
    <lineage>
        <taxon>Eukaryota</taxon>
        <taxon>Viridiplantae</taxon>
        <taxon>Streptophyta</taxon>
        <taxon>Embryophyta</taxon>
        <taxon>Tracheophyta</taxon>
        <taxon>Spermatophyta</taxon>
        <taxon>Magnoliopsida</taxon>
        <taxon>Liliopsida</taxon>
        <taxon>Poales</taxon>
        <taxon>Poaceae</taxon>
        <taxon>BOP clade</taxon>
        <taxon>Oryzoideae</taxon>
        <taxon>Oryzeae</taxon>
        <taxon>Oryzinae</taxon>
        <taxon>Oryza</taxon>
        <taxon>Oryza sativa</taxon>
    </lineage>
</organism>
<keyword evidence="2" id="KW-1185">Reference proteome</keyword>
<dbReference type="InParanoid" id="A0A0P0Y8X0"/>
<reference evidence="1 2" key="2">
    <citation type="journal article" date="2013" name="Plant Cell Physiol.">
        <title>Rice Annotation Project Database (RAP-DB): an integrative and interactive database for rice genomics.</title>
        <authorList>
            <person name="Sakai H."/>
            <person name="Lee S.S."/>
            <person name="Tanaka T."/>
            <person name="Numa H."/>
            <person name="Kim J."/>
            <person name="Kawahara Y."/>
            <person name="Wakimoto H."/>
            <person name="Yang C.C."/>
            <person name="Iwamoto M."/>
            <person name="Abe T."/>
            <person name="Yamada Y."/>
            <person name="Muto A."/>
            <person name="Inokuchi H."/>
            <person name="Ikemura T."/>
            <person name="Matsumoto T."/>
            <person name="Sasaki T."/>
            <person name="Itoh T."/>
        </authorList>
    </citation>
    <scope>NUCLEOTIDE SEQUENCE [LARGE SCALE GENOMIC DNA]</scope>
    <source>
        <strain evidence="2">cv. Nipponbare</strain>
    </source>
</reference>
<dbReference type="EMBL" id="AP014968">
    <property type="protein sequence ID" value="BAT16421.1"/>
    <property type="molecule type" value="Genomic_DNA"/>
</dbReference>
<dbReference type="Proteomes" id="UP000059680">
    <property type="component" value="Chromosome 12"/>
</dbReference>
<accession>A0A0P0Y8X0</accession>
<reference evidence="2" key="1">
    <citation type="journal article" date="2005" name="Nature">
        <title>The map-based sequence of the rice genome.</title>
        <authorList>
            <consortium name="International rice genome sequencing project (IRGSP)"/>
            <person name="Matsumoto T."/>
            <person name="Wu J."/>
            <person name="Kanamori H."/>
            <person name="Katayose Y."/>
            <person name="Fujisawa M."/>
            <person name="Namiki N."/>
            <person name="Mizuno H."/>
            <person name="Yamamoto K."/>
            <person name="Antonio B.A."/>
            <person name="Baba T."/>
            <person name="Sakata K."/>
            <person name="Nagamura Y."/>
            <person name="Aoki H."/>
            <person name="Arikawa K."/>
            <person name="Arita K."/>
            <person name="Bito T."/>
            <person name="Chiden Y."/>
            <person name="Fujitsuka N."/>
            <person name="Fukunaka R."/>
            <person name="Hamada M."/>
            <person name="Harada C."/>
            <person name="Hayashi A."/>
            <person name="Hijishita S."/>
            <person name="Honda M."/>
            <person name="Hosokawa S."/>
            <person name="Ichikawa Y."/>
            <person name="Idonuma A."/>
            <person name="Iijima M."/>
            <person name="Ikeda M."/>
            <person name="Ikeno M."/>
            <person name="Ito K."/>
            <person name="Ito S."/>
            <person name="Ito T."/>
            <person name="Ito Y."/>
            <person name="Ito Y."/>
            <person name="Iwabuchi A."/>
            <person name="Kamiya K."/>
            <person name="Karasawa W."/>
            <person name="Kurita K."/>
            <person name="Katagiri S."/>
            <person name="Kikuta A."/>
            <person name="Kobayashi H."/>
            <person name="Kobayashi N."/>
            <person name="Machita K."/>
            <person name="Maehara T."/>
            <person name="Masukawa M."/>
            <person name="Mizubayashi T."/>
            <person name="Mukai Y."/>
            <person name="Nagasaki H."/>
            <person name="Nagata Y."/>
            <person name="Naito S."/>
            <person name="Nakashima M."/>
            <person name="Nakama Y."/>
            <person name="Nakamichi Y."/>
            <person name="Nakamura M."/>
            <person name="Meguro A."/>
            <person name="Negishi M."/>
            <person name="Ohta I."/>
            <person name="Ohta T."/>
            <person name="Okamoto M."/>
            <person name="Ono N."/>
            <person name="Saji S."/>
            <person name="Sakaguchi M."/>
            <person name="Sakai K."/>
            <person name="Shibata M."/>
            <person name="Shimokawa T."/>
            <person name="Song J."/>
            <person name="Takazaki Y."/>
            <person name="Terasawa K."/>
            <person name="Tsugane M."/>
            <person name="Tsuji K."/>
            <person name="Ueda S."/>
            <person name="Waki K."/>
            <person name="Yamagata H."/>
            <person name="Yamamoto M."/>
            <person name="Yamamoto S."/>
            <person name="Yamane H."/>
            <person name="Yoshiki S."/>
            <person name="Yoshihara R."/>
            <person name="Yukawa K."/>
            <person name="Zhong H."/>
            <person name="Yano M."/>
            <person name="Yuan Q."/>
            <person name="Ouyang S."/>
            <person name="Liu J."/>
            <person name="Jones K.M."/>
            <person name="Gansberger K."/>
            <person name="Moffat K."/>
            <person name="Hill J."/>
            <person name="Bera J."/>
            <person name="Fadrosh D."/>
            <person name="Jin S."/>
            <person name="Johri S."/>
            <person name="Kim M."/>
            <person name="Overton L."/>
            <person name="Reardon M."/>
            <person name="Tsitrin T."/>
            <person name="Vuong H."/>
            <person name="Weaver B."/>
            <person name="Ciecko A."/>
            <person name="Tallon L."/>
            <person name="Jackson J."/>
            <person name="Pai G."/>
            <person name="Aken S.V."/>
            <person name="Utterback T."/>
            <person name="Reidmuller S."/>
            <person name="Feldblyum T."/>
            <person name="Hsiao J."/>
            <person name="Zismann V."/>
            <person name="Iobst S."/>
            <person name="de Vazeille A.R."/>
            <person name="Buell C.R."/>
            <person name="Ying K."/>
            <person name="Li Y."/>
            <person name="Lu T."/>
            <person name="Huang Y."/>
            <person name="Zhao Q."/>
            <person name="Feng Q."/>
            <person name="Zhang L."/>
            <person name="Zhu J."/>
            <person name="Weng Q."/>
            <person name="Mu J."/>
            <person name="Lu Y."/>
            <person name="Fan D."/>
            <person name="Liu Y."/>
            <person name="Guan J."/>
            <person name="Zhang Y."/>
            <person name="Yu S."/>
            <person name="Liu X."/>
            <person name="Zhang Y."/>
            <person name="Hong G."/>
            <person name="Han B."/>
            <person name="Choisne N."/>
            <person name="Demange N."/>
            <person name="Orjeda G."/>
            <person name="Samain S."/>
            <person name="Cattolico L."/>
            <person name="Pelletier E."/>
            <person name="Couloux A."/>
            <person name="Segurens B."/>
            <person name="Wincker P."/>
            <person name="D'Hont A."/>
            <person name="Scarpelli C."/>
            <person name="Weissenbach J."/>
            <person name="Salanoubat M."/>
            <person name="Quetier F."/>
            <person name="Yu Y."/>
            <person name="Kim H.R."/>
            <person name="Rambo T."/>
            <person name="Currie J."/>
            <person name="Collura K."/>
            <person name="Luo M."/>
            <person name="Yang T."/>
            <person name="Ammiraju J.S.S."/>
            <person name="Engler F."/>
            <person name="Soderlund C."/>
            <person name="Wing R.A."/>
            <person name="Palmer L.E."/>
            <person name="de la Bastide M."/>
            <person name="Spiegel L."/>
            <person name="Nascimento L."/>
            <person name="Zutavern T."/>
            <person name="O'Shaughnessy A."/>
            <person name="Dike S."/>
            <person name="Dedhia N."/>
            <person name="Preston R."/>
            <person name="Balija V."/>
            <person name="McCombie W.R."/>
            <person name="Chow T."/>
            <person name="Chen H."/>
            <person name="Chung M."/>
            <person name="Chen C."/>
            <person name="Shaw J."/>
            <person name="Wu H."/>
            <person name="Hsiao K."/>
            <person name="Chao Y."/>
            <person name="Chu M."/>
            <person name="Cheng C."/>
            <person name="Hour A."/>
            <person name="Lee P."/>
            <person name="Lin S."/>
            <person name="Lin Y."/>
            <person name="Liou J."/>
            <person name="Liu S."/>
            <person name="Hsing Y."/>
            <person name="Raghuvanshi S."/>
            <person name="Mohanty A."/>
            <person name="Bharti A.K."/>
            <person name="Gaur A."/>
            <person name="Gupta V."/>
            <person name="Kumar D."/>
            <person name="Ravi V."/>
            <person name="Vij S."/>
            <person name="Kapur A."/>
            <person name="Khurana P."/>
            <person name="Khurana P."/>
            <person name="Khurana J.P."/>
            <person name="Tyagi A.K."/>
            <person name="Gaikwad K."/>
            <person name="Singh A."/>
            <person name="Dalal V."/>
            <person name="Srivastava S."/>
            <person name="Dixit A."/>
            <person name="Pal A.K."/>
            <person name="Ghazi I.A."/>
            <person name="Yadav M."/>
            <person name="Pandit A."/>
            <person name="Bhargava A."/>
            <person name="Sureshbabu K."/>
            <person name="Batra K."/>
            <person name="Sharma T.R."/>
            <person name="Mohapatra T."/>
            <person name="Singh N.K."/>
            <person name="Messing J."/>
            <person name="Nelson A.B."/>
            <person name="Fuks G."/>
            <person name="Kavchok S."/>
            <person name="Keizer G."/>
            <person name="Linton E."/>
            <person name="Llaca V."/>
            <person name="Song R."/>
            <person name="Tanyolac B."/>
            <person name="Young S."/>
            <person name="Ho-Il K."/>
            <person name="Hahn J.H."/>
            <person name="Sangsakoo G."/>
            <person name="Vanavichit A."/>
            <person name="de Mattos Luiz.A.T."/>
            <person name="Zimmer P.D."/>
            <person name="Malone G."/>
            <person name="Dellagostin O."/>
            <person name="de Oliveira A.C."/>
            <person name="Bevan M."/>
            <person name="Bancroft I."/>
            <person name="Minx P."/>
            <person name="Cordum H."/>
            <person name="Wilson R."/>
            <person name="Cheng Z."/>
            <person name="Jin W."/>
            <person name="Jiang J."/>
            <person name="Leong S.A."/>
            <person name="Iwama H."/>
            <person name="Gojobori T."/>
            <person name="Itoh T."/>
            <person name="Niimura Y."/>
            <person name="Fujii Y."/>
            <person name="Habara T."/>
            <person name="Sakai H."/>
            <person name="Sato Y."/>
            <person name="Wilson G."/>
            <person name="Kumar K."/>
            <person name="McCouch S."/>
            <person name="Juretic N."/>
            <person name="Hoen D."/>
            <person name="Wright S."/>
            <person name="Bruskiewich R."/>
            <person name="Bureau T."/>
            <person name="Miyao A."/>
            <person name="Hirochika H."/>
            <person name="Nishikawa T."/>
            <person name="Kadowaki K."/>
            <person name="Sugiura M."/>
            <person name="Burr B."/>
            <person name="Sasaki T."/>
        </authorList>
    </citation>
    <scope>NUCLEOTIDE SEQUENCE [LARGE SCALE GENOMIC DNA]</scope>
    <source>
        <strain evidence="2">cv. Nipponbare</strain>
    </source>
</reference>
<evidence type="ECO:0000313" key="2">
    <source>
        <dbReference type="Proteomes" id="UP000059680"/>
    </source>
</evidence>
<sequence length="90" mass="9808">MAQPWWEGTAFTQTGAKPMDCKFNDVTLGSSLMHLLVDDTRCHNELPCSPNNSPLTTFNRYSHHLEGGSLKPVSMFTAPLAGIMATKSPA</sequence>
<dbReference type="Gramene" id="Os12t0228650-00">
    <property type="protein sequence ID" value="Os12t0228650-00"/>
    <property type="gene ID" value="Os12g0228650"/>
</dbReference>
<dbReference type="PaxDb" id="39947-A0A0P0Y8X0"/>
<reference evidence="1 2" key="3">
    <citation type="journal article" date="2013" name="Rice">
        <title>Improvement of the Oryza sativa Nipponbare reference genome using next generation sequence and optical map data.</title>
        <authorList>
            <person name="Kawahara Y."/>
            <person name="de la Bastide M."/>
            <person name="Hamilton J.P."/>
            <person name="Kanamori H."/>
            <person name="McCombie W.R."/>
            <person name="Ouyang S."/>
            <person name="Schwartz D.C."/>
            <person name="Tanaka T."/>
            <person name="Wu J."/>
            <person name="Zhou S."/>
            <person name="Childs K.L."/>
            <person name="Davidson R.M."/>
            <person name="Lin H."/>
            <person name="Quesada-Ocampo L."/>
            <person name="Vaillancourt B."/>
            <person name="Sakai H."/>
            <person name="Lee S.S."/>
            <person name="Kim J."/>
            <person name="Numa H."/>
            <person name="Itoh T."/>
            <person name="Buell C.R."/>
            <person name="Matsumoto T."/>
        </authorList>
    </citation>
    <scope>NUCLEOTIDE SEQUENCE [LARGE SCALE GENOMIC DNA]</scope>
    <source>
        <strain evidence="2">cv. Nipponbare</strain>
    </source>
</reference>
<name>A0A0P0Y8X0_ORYSJ</name>
<protein>
    <submittedName>
        <fullName evidence="1">Os12g0228650 protein</fullName>
    </submittedName>
</protein>
<evidence type="ECO:0000313" key="1">
    <source>
        <dbReference type="EMBL" id="BAT16421.1"/>
    </source>
</evidence>
<proteinExistence type="predicted"/>
<dbReference type="AlphaFoldDB" id="A0A0P0Y8X0"/>